<sequence length="268" mass="27137">MSAFKDLVKKGWHPEKEGTTLKSQVSSLVGRKQDSASTDATPHSSRPLSSLKDPATFAPPPRRTAAPPPPSFTGPRNVVPAPSKYSDAHVAASVTAPALPPPGVSVPQLGIGRAASPAKTTDTPPLSAAAASKGTSWAEKQAAVKTAASFHKDPSSVSLADAKRAASTANNFRQRHGDQVAAGVGKAQGIDQKYGISNRLGALVGAKQDAQPVAAAGSSSPPPAASGLAGKKKPPPPPPKKSALGGSSIPSRADDLPPEIPMATRPSF</sequence>
<proteinExistence type="predicted"/>
<dbReference type="AlphaFoldDB" id="A0A2C5Y0D8"/>
<evidence type="ECO:0000313" key="2">
    <source>
        <dbReference type="EMBL" id="PHH61136.1"/>
    </source>
</evidence>
<evidence type="ECO:0008006" key="4">
    <source>
        <dbReference type="Google" id="ProtNLM"/>
    </source>
</evidence>
<gene>
    <name evidence="2" type="ORF">CDD81_753</name>
</gene>
<feature type="region of interest" description="Disordered" evidence="1">
    <location>
        <begin position="209"/>
        <end position="268"/>
    </location>
</feature>
<comment type="caution">
    <text evidence="2">The sequence shown here is derived from an EMBL/GenBank/DDBJ whole genome shotgun (WGS) entry which is preliminary data.</text>
</comment>
<keyword evidence="3" id="KW-1185">Reference proteome</keyword>
<evidence type="ECO:0000256" key="1">
    <source>
        <dbReference type="SAM" id="MobiDB-lite"/>
    </source>
</evidence>
<reference evidence="2 3" key="1">
    <citation type="submission" date="2017-06" db="EMBL/GenBank/DDBJ databases">
        <title>Ant-infecting Ophiocordyceps genomes reveal a high diversity of potential behavioral manipulation genes and a possible major role for enterotoxins.</title>
        <authorList>
            <person name="De Bekker C."/>
            <person name="Evans H.C."/>
            <person name="Brachmann A."/>
            <person name="Hughes D.P."/>
        </authorList>
    </citation>
    <scope>NUCLEOTIDE SEQUENCE [LARGE SCALE GENOMIC DNA]</scope>
    <source>
        <strain evidence="2 3">Map64</strain>
    </source>
</reference>
<feature type="region of interest" description="Disordered" evidence="1">
    <location>
        <begin position="1"/>
        <end position="134"/>
    </location>
</feature>
<feature type="compositionally biased region" description="Polar residues" evidence="1">
    <location>
        <begin position="35"/>
        <end position="48"/>
    </location>
</feature>
<accession>A0A2C5Y0D8</accession>
<feature type="compositionally biased region" description="Pro residues" evidence="1">
    <location>
        <begin position="57"/>
        <end position="72"/>
    </location>
</feature>
<dbReference type="OrthoDB" id="3357271at2759"/>
<feature type="compositionally biased region" description="Basic and acidic residues" evidence="1">
    <location>
        <begin position="1"/>
        <end position="19"/>
    </location>
</feature>
<dbReference type="Proteomes" id="UP000226192">
    <property type="component" value="Unassembled WGS sequence"/>
</dbReference>
<dbReference type="EMBL" id="NJET01000115">
    <property type="protein sequence ID" value="PHH61136.1"/>
    <property type="molecule type" value="Genomic_DNA"/>
</dbReference>
<feature type="compositionally biased region" description="Low complexity" evidence="1">
    <location>
        <begin position="214"/>
        <end position="229"/>
    </location>
</feature>
<evidence type="ECO:0000313" key="3">
    <source>
        <dbReference type="Proteomes" id="UP000226192"/>
    </source>
</evidence>
<name>A0A2C5Y0D8_9HYPO</name>
<protein>
    <recommendedName>
        <fullName evidence="4">GMP synthase</fullName>
    </recommendedName>
</protein>
<organism evidence="2 3">
    <name type="scientific">Ophiocordyceps australis</name>
    <dbReference type="NCBI Taxonomy" id="1399860"/>
    <lineage>
        <taxon>Eukaryota</taxon>
        <taxon>Fungi</taxon>
        <taxon>Dikarya</taxon>
        <taxon>Ascomycota</taxon>
        <taxon>Pezizomycotina</taxon>
        <taxon>Sordariomycetes</taxon>
        <taxon>Hypocreomycetidae</taxon>
        <taxon>Hypocreales</taxon>
        <taxon>Ophiocordycipitaceae</taxon>
        <taxon>Ophiocordyceps</taxon>
    </lineage>
</organism>
<feature type="region of interest" description="Disordered" evidence="1">
    <location>
        <begin position="148"/>
        <end position="190"/>
    </location>
</feature>
<dbReference type="STRING" id="1399860.A0A2C5Y0D8"/>